<dbReference type="RefSeq" id="WP_109656998.1">
    <property type="nucleotide sequence ID" value="NZ_CP029145.1"/>
</dbReference>
<evidence type="ECO:0008006" key="3">
    <source>
        <dbReference type="Google" id="ProtNLM"/>
    </source>
</evidence>
<name>A0A2Z3GRG7_9BACT</name>
<organism evidence="1 2">
    <name type="scientific">Hymenobacter nivis</name>
    <dbReference type="NCBI Taxonomy" id="1850093"/>
    <lineage>
        <taxon>Bacteria</taxon>
        <taxon>Pseudomonadati</taxon>
        <taxon>Bacteroidota</taxon>
        <taxon>Cytophagia</taxon>
        <taxon>Cytophagales</taxon>
        <taxon>Hymenobacteraceae</taxon>
        <taxon>Hymenobacter</taxon>
    </lineage>
</organism>
<proteinExistence type="predicted"/>
<dbReference type="SUPFAM" id="SSF49464">
    <property type="entry name" value="Carboxypeptidase regulatory domain-like"/>
    <property type="match status" value="1"/>
</dbReference>
<accession>A0A2Z3GRG7</accession>
<gene>
    <name evidence="1" type="ORF">DDQ68_14820</name>
</gene>
<dbReference type="Gene3D" id="2.60.40.1120">
    <property type="entry name" value="Carboxypeptidase-like, regulatory domain"/>
    <property type="match status" value="1"/>
</dbReference>
<dbReference type="Proteomes" id="UP000245999">
    <property type="component" value="Chromosome"/>
</dbReference>
<sequence>MPARPTSVHIPQPCAESWAAMTPRGPGRHCAACQKTVVDFTQKTDAEILAVLQHAAGRTCGRFAAGQLGRPLRPLAVGAPSRWQAWLAAAVAVWGLREGAGAAARAQVPVEQGPRPVERKVGQAAAAVAPTAVVLHGVVLDSATRQGLPGVTVLLKSTLIGISTGDDGRFALEVPTEQLKAAGRKVVISFVGYISQEIILETVGNAAQMQIVMRPSHADLDGLIVINRKPWPWHPRRFYYWLTRPFRRG</sequence>
<protein>
    <recommendedName>
        <fullName evidence="3">Carboxypeptidase-like regulatory domain-containing protein</fullName>
    </recommendedName>
</protein>
<dbReference type="KEGG" id="hnv:DDQ68_14820"/>
<dbReference type="OrthoDB" id="7432683at2"/>
<evidence type="ECO:0000313" key="1">
    <source>
        <dbReference type="EMBL" id="AWM33946.1"/>
    </source>
</evidence>
<dbReference type="Pfam" id="PF13715">
    <property type="entry name" value="CarbopepD_reg_2"/>
    <property type="match status" value="1"/>
</dbReference>
<keyword evidence="2" id="KW-1185">Reference proteome</keyword>
<dbReference type="InterPro" id="IPR008969">
    <property type="entry name" value="CarboxyPept-like_regulatory"/>
</dbReference>
<dbReference type="EMBL" id="CP029145">
    <property type="protein sequence ID" value="AWM33946.1"/>
    <property type="molecule type" value="Genomic_DNA"/>
</dbReference>
<reference evidence="2" key="1">
    <citation type="submission" date="2018-04" db="EMBL/GenBank/DDBJ databases">
        <title>Complete genome of Antarctic heterotrophic bacterium Hymenobacter nivis.</title>
        <authorList>
            <person name="Terashima M."/>
        </authorList>
    </citation>
    <scope>NUCLEOTIDE SEQUENCE [LARGE SCALE GENOMIC DNA]</scope>
    <source>
        <strain evidence="2">NBRC 111535</strain>
    </source>
</reference>
<evidence type="ECO:0000313" key="2">
    <source>
        <dbReference type="Proteomes" id="UP000245999"/>
    </source>
</evidence>
<dbReference type="AlphaFoldDB" id="A0A2Z3GRG7"/>